<reference evidence="5 6" key="1">
    <citation type="submission" date="2020-08" db="EMBL/GenBank/DDBJ databases">
        <title>Sequencing the genomes of 1000 actinobacteria strains.</title>
        <authorList>
            <person name="Klenk H.-P."/>
        </authorList>
    </citation>
    <scope>NUCLEOTIDE SEQUENCE [LARGE SCALE GENOMIC DNA]</scope>
    <source>
        <strain evidence="5 6">DSM 44593</strain>
    </source>
</reference>
<proteinExistence type="predicted"/>
<evidence type="ECO:0000256" key="3">
    <source>
        <dbReference type="SAM" id="MobiDB-lite"/>
    </source>
</evidence>
<dbReference type="InterPro" id="IPR009057">
    <property type="entry name" value="Homeodomain-like_sf"/>
</dbReference>
<feature type="region of interest" description="Disordered" evidence="3">
    <location>
        <begin position="1"/>
        <end position="31"/>
    </location>
</feature>
<organism evidence="5 6">
    <name type="scientific">Streptomonospora salina</name>
    <dbReference type="NCBI Taxonomy" id="104205"/>
    <lineage>
        <taxon>Bacteria</taxon>
        <taxon>Bacillati</taxon>
        <taxon>Actinomycetota</taxon>
        <taxon>Actinomycetes</taxon>
        <taxon>Streptosporangiales</taxon>
        <taxon>Nocardiopsidaceae</taxon>
        <taxon>Streptomonospora</taxon>
    </lineage>
</organism>
<evidence type="ECO:0000313" key="6">
    <source>
        <dbReference type="Proteomes" id="UP000578077"/>
    </source>
</evidence>
<comment type="caution">
    <text evidence="5">The sequence shown here is derived from an EMBL/GenBank/DDBJ whole genome shotgun (WGS) entry which is preliminary data.</text>
</comment>
<dbReference type="Pfam" id="PF17920">
    <property type="entry name" value="TetR_C_16"/>
    <property type="match status" value="1"/>
</dbReference>
<dbReference type="PROSITE" id="PS50977">
    <property type="entry name" value="HTH_TETR_2"/>
    <property type="match status" value="1"/>
</dbReference>
<evidence type="ECO:0000313" key="5">
    <source>
        <dbReference type="EMBL" id="MBB5998514.1"/>
    </source>
</evidence>
<dbReference type="Gene3D" id="1.10.357.10">
    <property type="entry name" value="Tetracycline Repressor, domain 2"/>
    <property type="match status" value="1"/>
</dbReference>
<evidence type="ECO:0000256" key="2">
    <source>
        <dbReference type="PROSITE-ProRule" id="PRU00335"/>
    </source>
</evidence>
<name>A0A841E7R1_9ACTN</name>
<dbReference type="GO" id="GO:0000976">
    <property type="term" value="F:transcription cis-regulatory region binding"/>
    <property type="evidence" value="ECO:0007669"/>
    <property type="project" value="TreeGrafter"/>
</dbReference>
<dbReference type="RefSeq" id="WP_221457512.1">
    <property type="nucleotide sequence ID" value="NZ_BAABKT010000007.1"/>
</dbReference>
<dbReference type="SUPFAM" id="SSF48498">
    <property type="entry name" value="Tetracyclin repressor-like, C-terminal domain"/>
    <property type="match status" value="1"/>
</dbReference>
<dbReference type="Proteomes" id="UP000578077">
    <property type="component" value="Unassembled WGS sequence"/>
</dbReference>
<sequence>MELSGGGAMAAEDTDEADRRPGGRRPGRSGTKDAILVAAREQFAAKGYAGATFRGIAADAGVDPALVRHFYGTKDRLFAATLYLPEAVLSRLQLLPDCDPGDLGEHFVRIYLGLWEDPETGPALMAMMRTALTSDQATGLMRDFLQTRIVEQVASALGADRPRLRAELAATHLVGVAMARHVVRVDPMASLAFDDLVALLAPNLQHYLAGDLPEHASPS</sequence>
<feature type="domain" description="HTH tetR-type" evidence="4">
    <location>
        <begin position="29"/>
        <end position="89"/>
    </location>
</feature>
<dbReference type="GO" id="GO:0003700">
    <property type="term" value="F:DNA-binding transcription factor activity"/>
    <property type="evidence" value="ECO:0007669"/>
    <property type="project" value="TreeGrafter"/>
</dbReference>
<accession>A0A841E7R1</accession>
<protein>
    <submittedName>
        <fullName evidence="5">AcrR family transcriptional regulator</fullName>
    </submittedName>
</protein>
<dbReference type="InterPro" id="IPR036271">
    <property type="entry name" value="Tet_transcr_reg_TetR-rel_C_sf"/>
</dbReference>
<dbReference type="SUPFAM" id="SSF46689">
    <property type="entry name" value="Homeodomain-like"/>
    <property type="match status" value="1"/>
</dbReference>
<evidence type="ECO:0000259" key="4">
    <source>
        <dbReference type="PROSITE" id="PS50977"/>
    </source>
</evidence>
<dbReference type="EMBL" id="JACHLY010000001">
    <property type="protein sequence ID" value="MBB5998514.1"/>
    <property type="molecule type" value="Genomic_DNA"/>
</dbReference>
<dbReference type="Pfam" id="PF00440">
    <property type="entry name" value="TetR_N"/>
    <property type="match status" value="1"/>
</dbReference>
<dbReference type="AlphaFoldDB" id="A0A841E7R1"/>
<evidence type="ECO:0000256" key="1">
    <source>
        <dbReference type="ARBA" id="ARBA00023125"/>
    </source>
</evidence>
<feature type="DNA-binding region" description="H-T-H motif" evidence="2">
    <location>
        <begin position="52"/>
        <end position="71"/>
    </location>
</feature>
<gene>
    <name evidence="5" type="ORF">HNR25_002265</name>
</gene>
<dbReference type="PANTHER" id="PTHR30055">
    <property type="entry name" value="HTH-TYPE TRANSCRIPTIONAL REGULATOR RUTR"/>
    <property type="match status" value="1"/>
</dbReference>
<keyword evidence="1 2" id="KW-0238">DNA-binding</keyword>
<dbReference type="InterPro" id="IPR050109">
    <property type="entry name" value="HTH-type_TetR-like_transc_reg"/>
</dbReference>
<dbReference type="PANTHER" id="PTHR30055:SF235">
    <property type="entry name" value="TRANSCRIPTIONAL REGULATORY PROTEIN"/>
    <property type="match status" value="1"/>
</dbReference>
<dbReference type="InterPro" id="IPR041678">
    <property type="entry name" value="TetR_C_16"/>
</dbReference>
<dbReference type="Gene3D" id="1.10.10.60">
    <property type="entry name" value="Homeodomain-like"/>
    <property type="match status" value="1"/>
</dbReference>
<keyword evidence="6" id="KW-1185">Reference proteome</keyword>
<dbReference type="InterPro" id="IPR001647">
    <property type="entry name" value="HTH_TetR"/>
</dbReference>